<evidence type="ECO:0000313" key="4">
    <source>
        <dbReference type="Proteomes" id="UP000195696"/>
    </source>
</evidence>
<evidence type="ECO:0000313" key="3">
    <source>
        <dbReference type="EMBL" id="SCB69223.1"/>
    </source>
</evidence>
<dbReference type="AlphaFoldDB" id="A0A1G4EKF9"/>
<dbReference type="GO" id="GO:0080120">
    <property type="term" value="P:CAAX-box protein maturation"/>
    <property type="evidence" value="ECO:0007669"/>
    <property type="project" value="UniProtKB-ARBA"/>
</dbReference>
<dbReference type="Pfam" id="PF02517">
    <property type="entry name" value="Rce1-like"/>
    <property type="match status" value="1"/>
</dbReference>
<protein>
    <recommendedName>
        <fullName evidence="2">CAAX prenyl protease 2/Lysostaphin resistance protein A-like domain-containing protein</fullName>
    </recommendedName>
</protein>
<feature type="transmembrane region" description="Helical" evidence="1">
    <location>
        <begin position="27"/>
        <end position="45"/>
    </location>
</feature>
<evidence type="ECO:0000259" key="2">
    <source>
        <dbReference type="Pfam" id="PF02517"/>
    </source>
</evidence>
<keyword evidence="1" id="KW-1133">Transmembrane helix</keyword>
<keyword evidence="1" id="KW-0812">Transmembrane</keyword>
<proteinExistence type="predicted"/>
<keyword evidence="1" id="KW-0472">Membrane</keyword>
<name>A0A1G4EKF9_BACMY</name>
<organism evidence="3 4">
    <name type="scientific">Bacillus mycoides</name>
    <dbReference type="NCBI Taxonomy" id="1405"/>
    <lineage>
        <taxon>Bacteria</taxon>
        <taxon>Bacillati</taxon>
        <taxon>Bacillota</taxon>
        <taxon>Bacilli</taxon>
        <taxon>Bacillales</taxon>
        <taxon>Bacillaceae</taxon>
        <taxon>Bacillus</taxon>
        <taxon>Bacillus cereus group</taxon>
    </lineage>
</organism>
<reference evidence="3 4" key="1">
    <citation type="submission" date="2016-08" db="EMBL/GenBank/DDBJ databases">
        <authorList>
            <person name="Seilhamer J.J."/>
        </authorList>
    </citation>
    <scope>NUCLEOTIDE SEQUENCE [LARGE SCALE GENOMIC DNA]</scope>
    <source>
        <strain evidence="3 4">SDA_GO95</strain>
    </source>
</reference>
<feature type="transmembrane region" description="Helical" evidence="1">
    <location>
        <begin position="51"/>
        <end position="69"/>
    </location>
</feature>
<sequence>MASNITPILWASWHIAIHGSGHCGVDIAAIITNLGIVGLFLGYILARYWNVWLIIIIHGLMQYLVQSLFH</sequence>
<dbReference type="Proteomes" id="UP000195696">
    <property type="component" value="Unassembled WGS sequence"/>
</dbReference>
<evidence type="ECO:0000256" key="1">
    <source>
        <dbReference type="SAM" id="Phobius"/>
    </source>
</evidence>
<feature type="domain" description="CAAX prenyl protease 2/Lysostaphin resistance protein A-like" evidence="2">
    <location>
        <begin position="3"/>
        <end position="63"/>
    </location>
</feature>
<dbReference type="GO" id="GO:0004175">
    <property type="term" value="F:endopeptidase activity"/>
    <property type="evidence" value="ECO:0007669"/>
    <property type="project" value="UniProtKB-ARBA"/>
</dbReference>
<dbReference type="InterPro" id="IPR003675">
    <property type="entry name" value="Rce1/LyrA-like_dom"/>
</dbReference>
<accession>A0A1G4EKF9</accession>
<dbReference type="EMBL" id="FMAK01000038">
    <property type="protein sequence ID" value="SCB69223.1"/>
    <property type="molecule type" value="Genomic_DNA"/>
</dbReference>
<gene>
    <name evidence="3" type="ORF">BWGO95_03380</name>
</gene>